<evidence type="ECO:0000256" key="8">
    <source>
        <dbReference type="ARBA" id="ARBA00023054"/>
    </source>
</evidence>
<dbReference type="GO" id="GO:0005874">
    <property type="term" value="C:microtubule"/>
    <property type="evidence" value="ECO:0007669"/>
    <property type="project" value="UniProtKB-KW"/>
</dbReference>
<dbReference type="GO" id="GO:0005524">
    <property type="term" value="F:ATP binding"/>
    <property type="evidence" value="ECO:0007669"/>
    <property type="project" value="UniProtKB-KW"/>
</dbReference>
<accession>A0A9N9MW59</accession>
<dbReference type="OrthoDB" id="5593012at2759"/>
<dbReference type="PANTHER" id="PTHR22878:SF73">
    <property type="entry name" value="DYNEIN AXONEMAL HEAVY CHAIN 1"/>
    <property type="match status" value="1"/>
</dbReference>
<dbReference type="FunFam" id="1.10.8.1220:FF:000001">
    <property type="entry name" value="Dynein axonemal heavy chain 5"/>
    <property type="match status" value="1"/>
</dbReference>
<dbReference type="GO" id="GO:0007018">
    <property type="term" value="P:microtubule-based movement"/>
    <property type="evidence" value="ECO:0007669"/>
    <property type="project" value="InterPro"/>
</dbReference>
<dbReference type="GO" id="GO:0051959">
    <property type="term" value="F:dynein light intermediate chain binding"/>
    <property type="evidence" value="ECO:0007669"/>
    <property type="project" value="InterPro"/>
</dbReference>
<dbReference type="InterPro" id="IPR026983">
    <property type="entry name" value="DHC"/>
</dbReference>
<keyword evidence="18" id="KW-1185">Reference proteome</keyword>
<dbReference type="InterPro" id="IPR035706">
    <property type="entry name" value="AAA_9"/>
</dbReference>
<dbReference type="Gene3D" id="3.40.50.300">
    <property type="entry name" value="P-loop containing nucleotide triphosphate hydrolases"/>
    <property type="match status" value="1"/>
</dbReference>
<evidence type="ECO:0000259" key="16">
    <source>
        <dbReference type="Pfam" id="PF18199"/>
    </source>
</evidence>
<evidence type="ECO:0000259" key="13">
    <source>
        <dbReference type="Pfam" id="PF03028"/>
    </source>
</evidence>
<dbReference type="Proteomes" id="UP001152799">
    <property type="component" value="Chromosome 8"/>
</dbReference>
<keyword evidence="5" id="KW-0547">Nucleotide-binding</keyword>
<keyword evidence="10" id="KW-0505">Motor protein</keyword>
<dbReference type="InterPro" id="IPR027417">
    <property type="entry name" value="P-loop_NTPase"/>
</dbReference>
<dbReference type="InterPro" id="IPR004273">
    <property type="entry name" value="Dynein_heavy_D6_P-loop"/>
</dbReference>
<dbReference type="AlphaFoldDB" id="A0A9N9MW59"/>
<name>A0A9N9MW59_9CUCU</name>
<dbReference type="Gene3D" id="1.10.8.1220">
    <property type="match status" value="1"/>
</dbReference>
<evidence type="ECO:0000256" key="1">
    <source>
        <dbReference type="ARBA" id="ARBA00004430"/>
    </source>
</evidence>
<dbReference type="Gene3D" id="1.10.8.720">
    <property type="entry name" value="Region D6 of dynein motor"/>
    <property type="match status" value="1"/>
</dbReference>
<proteinExistence type="inferred from homology"/>
<dbReference type="Pfam" id="PF03028">
    <property type="entry name" value="Dynein_heavy"/>
    <property type="match status" value="1"/>
</dbReference>
<evidence type="ECO:0000256" key="5">
    <source>
        <dbReference type="ARBA" id="ARBA00022741"/>
    </source>
</evidence>
<dbReference type="FunFam" id="3.10.490.20:FF:000001">
    <property type="entry name" value="dynein heavy chain 7, axonemal"/>
    <property type="match status" value="1"/>
</dbReference>
<evidence type="ECO:0000256" key="6">
    <source>
        <dbReference type="ARBA" id="ARBA00022840"/>
    </source>
</evidence>
<keyword evidence="3" id="KW-0963">Cytoplasm</keyword>
<comment type="subcellular location">
    <subcellularLocation>
        <location evidence="1">Cytoplasm</location>
        <location evidence="1">Cytoskeleton</location>
        <location evidence="1">Cilium axoneme</location>
    </subcellularLocation>
</comment>
<gene>
    <name evidence="17" type="ORF">CEUTPL_LOCUS13100</name>
</gene>
<keyword evidence="12" id="KW-0966">Cell projection</keyword>
<sequence>MQERPDLEEQRSQIVVSVAQMKHELKDIEDRILLKLSASEGSPLDDLDFIITLEASKVKSEDIKNKVEAAEITQIDIDHTRALYIPVANRSQILFFCLADLSNVDPMYQYSLEWFINIFISTMAESEKSDDITIRVQTINDNFTFNLFSNVCRSLFEKHKLHFAFLMLIRILMDENKINPQEWQHFLAGGSPLRDIPNPASDWLSIKAWKEILALEVLQTLEPFVASFSRNRTLYKTIFDSAEPHREKLPSPFDSTLDGFQKMIILKSLRPDKVTNAMQDFLSDKLGQQFIEPQSSDLFAMFKESAPTIPLIFVLSTGTDPAAELYKFADRMKMGKRMFSISLGQGQGPRAEKMIREAFEAGSWVFFQNCHLAPSWMPSLERIIETLQPDNAHRDFRIWLTSTPSPYFPVSILQNGSKMTVEPPAGIKANILRAYLNQVSDFVDFIQSENKKALPFKLLTFSLCLFHGVLLERRKFGPLGFNIPYEFTDGDLKICLSQLHMFLLEYEDIPFKVLTYTAGQINYGGRVTDDWDRRCLMNVLADYYKPEVVSPDYVFDKHNFYHQLPSTSLFLDYMDYIKTFPINDDPELFGMHANADITFAQSQTYKCLSTLLLLQPKRVGGAASSQEEVTTASAKNILEQLPKLFDLELISQRYPVLYEESLNTVIIQEGIRYNRLLVVIRATLLDLLKALKGLVVMSEVLERMSLSLFTNMVPQIWASKAYPSLKPLGAWVSDLIARCQFLQTWLNKGIPPVFWISGFYFPQAFLTGTLQNFARKYVVSIDTINFRFKVLNYYPKDRQSDGCCIWGLFLEGARWNADLAILDESIPKELYTEMPVIWLVPEEHHVRPPGTYECPVYKTLTRAGVLSTTGHSTNYVLAIEVPCKKPENHYIKQGVALICALDY</sequence>
<dbReference type="FunFam" id="1.20.1270.280:FF:000001">
    <property type="entry name" value="dynein heavy chain 7, axonemal"/>
    <property type="match status" value="1"/>
</dbReference>
<evidence type="ECO:0000256" key="2">
    <source>
        <dbReference type="ARBA" id="ARBA00008887"/>
    </source>
</evidence>
<evidence type="ECO:0000259" key="15">
    <source>
        <dbReference type="Pfam" id="PF18198"/>
    </source>
</evidence>
<evidence type="ECO:0000256" key="7">
    <source>
        <dbReference type="ARBA" id="ARBA00023017"/>
    </source>
</evidence>
<dbReference type="Gene3D" id="1.20.1270.280">
    <property type="match status" value="1"/>
</dbReference>
<keyword evidence="8" id="KW-0175">Coiled coil</keyword>
<dbReference type="FunFam" id="1.10.8.720:FF:000001">
    <property type="entry name" value="dynein heavy chain 7, axonemal"/>
    <property type="match status" value="1"/>
</dbReference>
<dbReference type="InterPro" id="IPR043160">
    <property type="entry name" value="Dynein_C_barrel"/>
</dbReference>
<keyword evidence="4" id="KW-0493">Microtubule</keyword>
<feature type="domain" description="Dynein heavy chain C-terminal" evidence="16">
    <location>
        <begin position="602"/>
        <end position="899"/>
    </location>
</feature>
<evidence type="ECO:0000256" key="3">
    <source>
        <dbReference type="ARBA" id="ARBA00022490"/>
    </source>
</evidence>
<evidence type="ECO:0000256" key="9">
    <source>
        <dbReference type="ARBA" id="ARBA00023069"/>
    </source>
</evidence>
<dbReference type="GO" id="GO:0005930">
    <property type="term" value="C:axoneme"/>
    <property type="evidence" value="ECO:0007669"/>
    <property type="project" value="UniProtKB-SubCell"/>
</dbReference>
<dbReference type="InterPro" id="IPR041228">
    <property type="entry name" value="Dynein_C"/>
</dbReference>
<dbReference type="FunFam" id="3.40.50.300:FF:000362">
    <property type="entry name" value="Dynein, axonemal, heavy chain 6"/>
    <property type="match status" value="1"/>
</dbReference>
<feature type="domain" description="Dynein heavy chain region D6 P-loop" evidence="13">
    <location>
        <begin position="307"/>
        <end position="420"/>
    </location>
</feature>
<evidence type="ECO:0000256" key="4">
    <source>
        <dbReference type="ARBA" id="ARBA00022701"/>
    </source>
</evidence>
<dbReference type="Gene3D" id="6.10.140.1060">
    <property type="match status" value="1"/>
</dbReference>
<dbReference type="InterPro" id="IPR041658">
    <property type="entry name" value="AAA_lid_11"/>
</dbReference>
<evidence type="ECO:0008006" key="19">
    <source>
        <dbReference type="Google" id="ProtNLM"/>
    </source>
</evidence>
<dbReference type="Gene3D" id="3.10.490.20">
    <property type="match status" value="1"/>
</dbReference>
<dbReference type="InterPro" id="IPR042219">
    <property type="entry name" value="AAA_lid_11_sf"/>
</dbReference>
<dbReference type="EMBL" id="OU892284">
    <property type="protein sequence ID" value="CAG9772694.1"/>
    <property type="molecule type" value="Genomic_DNA"/>
</dbReference>
<dbReference type="Pfam" id="PF18198">
    <property type="entry name" value="AAA_lid_11"/>
    <property type="match status" value="1"/>
</dbReference>
<evidence type="ECO:0000256" key="12">
    <source>
        <dbReference type="ARBA" id="ARBA00023273"/>
    </source>
</evidence>
<dbReference type="GO" id="GO:0045505">
    <property type="term" value="F:dynein intermediate chain binding"/>
    <property type="evidence" value="ECO:0007669"/>
    <property type="project" value="InterPro"/>
</dbReference>
<dbReference type="PANTHER" id="PTHR22878">
    <property type="entry name" value="DYNEIN HEAVY CHAIN 6, AXONEMAL-LIKE-RELATED"/>
    <property type="match status" value="1"/>
</dbReference>
<organism evidence="17 18">
    <name type="scientific">Ceutorhynchus assimilis</name>
    <name type="common">cabbage seed weevil</name>
    <dbReference type="NCBI Taxonomy" id="467358"/>
    <lineage>
        <taxon>Eukaryota</taxon>
        <taxon>Metazoa</taxon>
        <taxon>Ecdysozoa</taxon>
        <taxon>Arthropoda</taxon>
        <taxon>Hexapoda</taxon>
        <taxon>Insecta</taxon>
        <taxon>Pterygota</taxon>
        <taxon>Neoptera</taxon>
        <taxon>Endopterygota</taxon>
        <taxon>Coleoptera</taxon>
        <taxon>Polyphaga</taxon>
        <taxon>Cucujiformia</taxon>
        <taxon>Curculionidae</taxon>
        <taxon>Ceutorhynchinae</taxon>
        <taxon>Ceutorhynchus</taxon>
    </lineage>
</organism>
<keyword evidence="11" id="KW-0206">Cytoskeleton</keyword>
<keyword evidence="9" id="KW-0969">Cilium</keyword>
<comment type="similarity">
    <text evidence="2">Belongs to the dynein heavy chain family.</text>
</comment>
<reference evidence="17" key="1">
    <citation type="submission" date="2022-01" db="EMBL/GenBank/DDBJ databases">
        <authorList>
            <person name="King R."/>
        </authorList>
    </citation>
    <scope>NUCLEOTIDE SEQUENCE</scope>
</reference>
<keyword evidence="6" id="KW-0067">ATP-binding</keyword>
<feature type="domain" description="Dynein heavy chain AAA lid" evidence="15">
    <location>
        <begin position="457"/>
        <end position="595"/>
    </location>
</feature>
<evidence type="ECO:0000256" key="10">
    <source>
        <dbReference type="ARBA" id="ARBA00023175"/>
    </source>
</evidence>
<dbReference type="GO" id="GO:0030286">
    <property type="term" value="C:dynein complex"/>
    <property type="evidence" value="ECO:0007669"/>
    <property type="project" value="UniProtKB-KW"/>
</dbReference>
<evidence type="ECO:0000259" key="14">
    <source>
        <dbReference type="Pfam" id="PF12781"/>
    </source>
</evidence>
<dbReference type="Pfam" id="PF18199">
    <property type="entry name" value="Dynein_C"/>
    <property type="match status" value="1"/>
</dbReference>
<feature type="domain" description="Dynein heavy chain ATP-binding dynein motor region" evidence="14">
    <location>
        <begin position="2"/>
        <end position="63"/>
    </location>
</feature>
<dbReference type="Pfam" id="PF12781">
    <property type="entry name" value="AAA_9"/>
    <property type="match status" value="1"/>
</dbReference>
<evidence type="ECO:0000256" key="11">
    <source>
        <dbReference type="ARBA" id="ARBA00023212"/>
    </source>
</evidence>
<evidence type="ECO:0000313" key="17">
    <source>
        <dbReference type="EMBL" id="CAG9772694.1"/>
    </source>
</evidence>
<protein>
    <recommendedName>
        <fullName evidence="19">Dynein heavy chain</fullName>
    </recommendedName>
</protein>
<dbReference type="GO" id="GO:0008569">
    <property type="term" value="F:minus-end-directed microtubule motor activity"/>
    <property type="evidence" value="ECO:0007669"/>
    <property type="project" value="InterPro"/>
</dbReference>
<keyword evidence="7" id="KW-0243">Dynein</keyword>
<evidence type="ECO:0000313" key="18">
    <source>
        <dbReference type="Proteomes" id="UP001152799"/>
    </source>
</evidence>